<comment type="caution">
    <text evidence="2">The sequence shown here is derived from an EMBL/GenBank/DDBJ whole genome shotgun (WGS) entry which is preliminary data.</text>
</comment>
<protein>
    <submittedName>
        <fullName evidence="2">Uncharacterized protein</fullName>
    </submittedName>
</protein>
<proteinExistence type="predicted"/>
<name>A0A9J6G8C1_HAELO</name>
<evidence type="ECO:0000313" key="2">
    <source>
        <dbReference type="EMBL" id="KAH9370684.1"/>
    </source>
</evidence>
<reference evidence="2 3" key="1">
    <citation type="journal article" date="2020" name="Cell">
        <title>Large-Scale Comparative Analyses of Tick Genomes Elucidate Their Genetic Diversity and Vector Capacities.</title>
        <authorList>
            <consortium name="Tick Genome and Microbiome Consortium (TIGMIC)"/>
            <person name="Jia N."/>
            <person name="Wang J."/>
            <person name="Shi W."/>
            <person name="Du L."/>
            <person name="Sun Y."/>
            <person name="Zhan W."/>
            <person name="Jiang J.F."/>
            <person name="Wang Q."/>
            <person name="Zhang B."/>
            <person name="Ji P."/>
            <person name="Bell-Sakyi L."/>
            <person name="Cui X.M."/>
            <person name="Yuan T.T."/>
            <person name="Jiang B.G."/>
            <person name="Yang W.F."/>
            <person name="Lam T.T."/>
            <person name="Chang Q.C."/>
            <person name="Ding S.J."/>
            <person name="Wang X.J."/>
            <person name="Zhu J.G."/>
            <person name="Ruan X.D."/>
            <person name="Zhao L."/>
            <person name="Wei J.T."/>
            <person name="Ye R.Z."/>
            <person name="Que T.C."/>
            <person name="Du C.H."/>
            <person name="Zhou Y.H."/>
            <person name="Cheng J.X."/>
            <person name="Dai P.F."/>
            <person name="Guo W.B."/>
            <person name="Han X.H."/>
            <person name="Huang E.J."/>
            <person name="Li L.F."/>
            <person name="Wei W."/>
            <person name="Gao Y.C."/>
            <person name="Liu J.Z."/>
            <person name="Shao H.Z."/>
            <person name="Wang X."/>
            <person name="Wang C.C."/>
            <person name="Yang T.C."/>
            <person name="Huo Q.B."/>
            <person name="Li W."/>
            <person name="Chen H.Y."/>
            <person name="Chen S.E."/>
            <person name="Zhou L.G."/>
            <person name="Ni X.B."/>
            <person name="Tian J.H."/>
            <person name="Sheng Y."/>
            <person name="Liu T."/>
            <person name="Pan Y.S."/>
            <person name="Xia L.Y."/>
            <person name="Li J."/>
            <person name="Zhao F."/>
            <person name="Cao W.C."/>
        </authorList>
    </citation>
    <scope>NUCLEOTIDE SEQUENCE [LARGE SCALE GENOMIC DNA]</scope>
    <source>
        <strain evidence="2">HaeL-2018</strain>
    </source>
</reference>
<keyword evidence="3" id="KW-1185">Reference proteome</keyword>
<dbReference type="VEuPathDB" id="VectorBase:HLOH_053877"/>
<sequence length="204" mass="22256">MYRARGKSSVDAAVSTAHSNPHFFVAQITPGTCPTLQSVRRHALVTTHTQIPALRHKEPVVESTNANKSSPSPGATAVVRAPHFFEACLQNGFDNEETAASTRPSEGTAGTTVVVACKACVGQQRGDVPAQTAGIGRRRPSRDGTPPGEAAWARGNEKGEHDWAARRPANERERWRRKNSGELERRCPLQTRFSFRLSRGSDIY</sequence>
<accession>A0A9J6G8C1</accession>
<organism evidence="2 3">
    <name type="scientific">Haemaphysalis longicornis</name>
    <name type="common">Bush tick</name>
    <dbReference type="NCBI Taxonomy" id="44386"/>
    <lineage>
        <taxon>Eukaryota</taxon>
        <taxon>Metazoa</taxon>
        <taxon>Ecdysozoa</taxon>
        <taxon>Arthropoda</taxon>
        <taxon>Chelicerata</taxon>
        <taxon>Arachnida</taxon>
        <taxon>Acari</taxon>
        <taxon>Parasitiformes</taxon>
        <taxon>Ixodida</taxon>
        <taxon>Ixodoidea</taxon>
        <taxon>Ixodidae</taxon>
        <taxon>Haemaphysalinae</taxon>
        <taxon>Haemaphysalis</taxon>
    </lineage>
</organism>
<dbReference type="AlphaFoldDB" id="A0A9J6G8C1"/>
<evidence type="ECO:0000313" key="3">
    <source>
        <dbReference type="Proteomes" id="UP000821853"/>
    </source>
</evidence>
<dbReference type="EMBL" id="JABSTR010000005">
    <property type="protein sequence ID" value="KAH9370684.1"/>
    <property type="molecule type" value="Genomic_DNA"/>
</dbReference>
<evidence type="ECO:0000256" key="1">
    <source>
        <dbReference type="SAM" id="MobiDB-lite"/>
    </source>
</evidence>
<feature type="compositionally biased region" description="Basic and acidic residues" evidence="1">
    <location>
        <begin position="155"/>
        <end position="182"/>
    </location>
</feature>
<gene>
    <name evidence="2" type="ORF">HPB48_014009</name>
</gene>
<feature type="region of interest" description="Disordered" evidence="1">
    <location>
        <begin position="128"/>
        <end position="182"/>
    </location>
</feature>
<dbReference type="Proteomes" id="UP000821853">
    <property type="component" value="Chromosome 3"/>
</dbReference>